<reference evidence="2" key="1">
    <citation type="submission" date="2014-03" db="EMBL/GenBank/DDBJ databases">
        <title>The sialotranscriptome of Amblyomma triste, Amblyomma parvum and Amblyomma cajennense ticks, uncovered by 454-based RNA-seq.</title>
        <authorList>
            <person name="Garcia G.R."/>
            <person name="Gardinassi L.G."/>
            <person name="Ribeiro J.M."/>
            <person name="Anatrielo E."/>
            <person name="Ferreira B.R."/>
            <person name="Moreira H.N."/>
            <person name="Mafra C."/>
            <person name="Olegario M.M."/>
            <person name="Szabo P.J."/>
            <person name="Miranda-Santos I.K."/>
            <person name="Maruyama S.R."/>
        </authorList>
    </citation>
    <scope>NUCLEOTIDE SEQUENCE</scope>
    <source>
        <strain evidence="2">Araguapaz</strain>
        <tissue evidence="2">Salivary glands</tissue>
    </source>
</reference>
<accession>A0A023G082</accession>
<proteinExistence type="evidence at transcript level"/>
<keyword evidence="1" id="KW-0732">Signal</keyword>
<dbReference type="AlphaFoldDB" id="A0A023G082"/>
<organism evidence="2">
    <name type="scientific">Amblyomma parvum</name>
    <name type="common">South American tick</name>
    <dbReference type="NCBI Taxonomy" id="251391"/>
    <lineage>
        <taxon>Eukaryota</taxon>
        <taxon>Metazoa</taxon>
        <taxon>Ecdysozoa</taxon>
        <taxon>Arthropoda</taxon>
        <taxon>Chelicerata</taxon>
        <taxon>Arachnida</taxon>
        <taxon>Acari</taxon>
        <taxon>Parasitiformes</taxon>
        <taxon>Ixodida</taxon>
        <taxon>Ixodoidea</taxon>
        <taxon>Ixodidae</taxon>
        <taxon>Amblyomminae</taxon>
        <taxon>Amblyomma</taxon>
    </lineage>
</organism>
<evidence type="ECO:0000256" key="1">
    <source>
        <dbReference type="SAM" id="SignalP"/>
    </source>
</evidence>
<evidence type="ECO:0000313" key="2">
    <source>
        <dbReference type="EMBL" id="JAC27079.1"/>
    </source>
</evidence>
<protein>
    <submittedName>
        <fullName evidence="2">Putative secreted protein</fullName>
    </submittedName>
</protein>
<sequence length="77" mass="8661">MCVCVCLLSFFFFCITFFPDSVSWLKKGLGAGFALSVPEYSNIHSRDSVVLGTRVKYVRSGVCLIKENRALCHLSRH</sequence>
<name>A0A023G082_AMBPA</name>
<feature type="signal peptide" evidence="1">
    <location>
        <begin position="1"/>
        <end position="16"/>
    </location>
</feature>
<dbReference type="EMBL" id="GBBL01000241">
    <property type="protein sequence ID" value="JAC27079.1"/>
    <property type="molecule type" value="mRNA"/>
</dbReference>
<feature type="chain" id="PRO_5001516356" evidence="1">
    <location>
        <begin position="17"/>
        <end position="77"/>
    </location>
</feature>